<protein>
    <recommendedName>
        <fullName evidence="4">Cytochrome C oxidase subunit I</fullName>
    </recommendedName>
</protein>
<evidence type="ECO:0008006" key="4">
    <source>
        <dbReference type="Google" id="ProtNLM"/>
    </source>
</evidence>
<dbReference type="KEGG" id="scad:DN051_02665"/>
<name>A0A2Z4JAV7_9ACTN</name>
<feature type="transmembrane region" description="Helical" evidence="1">
    <location>
        <begin position="82"/>
        <end position="102"/>
    </location>
</feature>
<dbReference type="AlphaFoldDB" id="A0A2Z4JAV7"/>
<accession>A0A2Z4JAV7</accession>
<keyword evidence="1" id="KW-0812">Transmembrane</keyword>
<evidence type="ECO:0000313" key="2">
    <source>
        <dbReference type="EMBL" id="AWW42209.1"/>
    </source>
</evidence>
<organism evidence="2 3">
    <name type="scientific">Streptomyces cadmiisoli</name>
    <dbReference type="NCBI Taxonomy" id="2184053"/>
    <lineage>
        <taxon>Bacteria</taxon>
        <taxon>Bacillati</taxon>
        <taxon>Actinomycetota</taxon>
        <taxon>Actinomycetes</taxon>
        <taxon>Kitasatosporales</taxon>
        <taxon>Streptomycetaceae</taxon>
        <taxon>Streptomyces</taxon>
        <taxon>Streptomyces aurantiacus group</taxon>
    </lineage>
</organism>
<keyword evidence="3" id="KW-1185">Reference proteome</keyword>
<dbReference type="Proteomes" id="UP000249616">
    <property type="component" value="Chromosome"/>
</dbReference>
<sequence length="104" mass="11828">MEGYLIARAERDDARREADALCARLPWLTTGQAEDLRRHYIDQRLNVTCRILRNAIRRTDHLHQTYEARYASLRRTLLRRHAAAACAVLACTSAIGAALTALRP</sequence>
<evidence type="ECO:0000313" key="3">
    <source>
        <dbReference type="Proteomes" id="UP000249616"/>
    </source>
</evidence>
<keyword evidence="1" id="KW-1133">Transmembrane helix</keyword>
<keyword evidence="1" id="KW-0472">Membrane</keyword>
<evidence type="ECO:0000256" key="1">
    <source>
        <dbReference type="SAM" id="Phobius"/>
    </source>
</evidence>
<gene>
    <name evidence="2" type="ORF">DN051_02665</name>
</gene>
<proteinExistence type="predicted"/>
<reference evidence="2 3" key="1">
    <citation type="journal article" date="2019" name="Int. J. Syst. Evol. Microbiol.">
        <title>Streptomyces cadmiisoli sp. nov., a novel actinomycete isolated from cadmium-contaminated soil.</title>
        <authorList>
            <person name="Li K."/>
            <person name="Tang X."/>
            <person name="Zhao J."/>
            <person name="Guo Y."/>
            <person name="Tang Y."/>
            <person name="Gao J."/>
        </authorList>
    </citation>
    <scope>NUCLEOTIDE SEQUENCE [LARGE SCALE GENOMIC DNA]</scope>
    <source>
        <strain evidence="2 3">ZFG47</strain>
    </source>
</reference>
<dbReference type="EMBL" id="CP030073">
    <property type="protein sequence ID" value="AWW42209.1"/>
    <property type="molecule type" value="Genomic_DNA"/>
</dbReference>